<dbReference type="Gene3D" id="1.20.1070.10">
    <property type="entry name" value="Rhodopsin 7-helix transmembrane proteins"/>
    <property type="match status" value="1"/>
</dbReference>
<keyword evidence="7 16" id="KW-1133">Transmembrane helix</keyword>
<feature type="region of interest" description="Disordered" evidence="15">
    <location>
        <begin position="1066"/>
        <end position="1109"/>
    </location>
</feature>
<dbReference type="SUPFAM" id="SSF48726">
    <property type="entry name" value="Immunoglobulin"/>
    <property type="match status" value="1"/>
</dbReference>
<dbReference type="RefSeq" id="XP_027455386.1">
    <property type="nucleotide sequence ID" value="XM_027599585.2"/>
</dbReference>
<dbReference type="InterPro" id="IPR032675">
    <property type="entry name" value="LRR_dom_sf"/>
</dbReference>
<dbReference type="GeneID" id="113925068"/>
<dbReference type="SMART" id="SM00369">
    <property type="entry name" value="LRR_TYP"/>
    <property type="match status" value="3"/>
</dbReference>
<keyword evidence="9 16" id="KW-0472">Membrane</keyword>
<feature type="compositionally biased region" description="Basic residues" evidence="15">
    <location>
        <begin position="1146"/>
        <end position="1162"/>
    </location>
</feature>
<dbReference type="InterPro" id="IPR003591">
    <property type="entry name" value="Leu-rich_rpt_typical-subtyp"/>
</dbReference>
<evidence type="ECO:0000256" key="6">
    <source>
        <dbReference type="ARBA" id="ARBA00022737"/>
    </source>
</evidence>
<dbReference type="GO" id="GO:0007166">
    <property type="term" value="P:cell surface receptor signaling pathway"/>
    <property type="evidence" value="ECO:0007669"/>
    <property type="project" value="InterPro"/>
</dbReference>
<feature type="transmembrane region" description="Helical" evidence="16">
    <location>
        <begin position="806"/>
        <end position="828"/>
    </location>
</feature>
<feature type="compositionally biased region" description="Low complexity" evidence="15">
    <location>
        <begin position="1086"/>
        <end position="1103"/>
    </location>
</feature>
<evidence type="ECO:0000313" key="22">
    <source>
        <dbReference type="Proteomes" id="UP000515165"/>
    </source>
</evidence>
<evidence type="ECO:0000256" key="7">
    <source>
        <dbReference type="ARBA" id="ARBA00022989"/>
    </source>
</evidence>
<feature type="region of interest" description="Disordered" evidence="15">
    <location>
        <begin position="930"/>
        <end position="962"/>
    </location>
</feature>
<dbReference type="PANTHER" id="PTHR45930:SF1">
    <property type="entry name" value="ADHESION G PROTEIN-COUPLED RECEPTOR A2"/>
    <property type="match status" value="1"/>
</dbReference>
<dbReference type="GO" id="GO:0007417">
    <property type="term" value="P:central nervous system development"/>
    <property type="evidence" value="ECO:0007669"/>
    <property type="project" value="TreeGrafter"/>
</dbReference>
<evidence type="ECO:0000256" key="11">
    <source>
        <dbReference type="ARBA" id="ARBA00023170"/>
    </source>
</evidence>
<dbReference type="SUPFAM" id="SSF111418">
    <property type="entry name" value="Hormone receptor domain"/>
    <property type="match status" value="1"/>
</dbReference>
<dbReference type="PANTHER" id="PTHR45930">
    <property type="entry name" value="G-PROTEIN COUPLED RECEPTOR 124-LIKE PROTEIN"/>
    <property type="match status" value="1"/>
</dbReference>
<dbReference type="Pfam" id="PF13855">
    <property type="entry name" value="LRR_8"/>
    <property type="match status" value="1"/>
</dbReference>
<evidence type="ECO:0000256" key="13">
    <source>
        <dbReference type="ARBA" id="ARBA00023224"/>
    </source>
</evidence>
<dbReference type="Pfam" id="PF26588">
    <property type="entry name" value="GAIN_ADGRA3"/>
    <property type="match status" value="1"/>
</dbReference>
<keyword evidence="6" id="KW-0677">Repeat</keyword>
<dbReference type="InterPro" id="IPR013783">
    <property type="entry name" value="Ig-like_fold"/>
</dbReference>
<dbReference type="PROSITE" id="PS51450">
    <property type="entry name" value="LRR"/>
    <property type="match status" value="2"/>
</dbReference>
<dbReference type="InterPro" id="IPR000483">
    <property type="entry name" value="Cys-rich_flank_reg_C"/>
</dbReference>
<reference evidence="23" key="1">
    <citation type="submission" date="2025-08" db="UniProtKB">
        <authorList>
            <consortium name="RefSeq"/>
        </authorList>
    </citation>
    <scope>IDENTIFICATION</scope>
    <source>
        <tissue evidence="23">Blood</tissue>
    </source>
</reference>
<evidence type="ECO:0000256" key="17">
    <source>
        <dbReference type="SAM" id="SignalP"/>
    </source>
</evidence>
<dbReference type="Gene3D" id="2.60.220.50">
    <property type="match status" value="1"/>
</dbReference>
<dbReference type="GO" id="GO:0090263">
    <property type="term" value="P:positive regulation of canonical Wnt signaling pathway"/>
    <property type="evidence" value="ECO:0007669"/>
    <property type="project" value="TreeGrafter"/>
</dbReference>
<evidence type="ECO:0000259" key="18">
    <source>
        <dbReference type="PROSITE" id="PS50221"/>
    </source>
</evidence>
<name>A0A6J2DIC6_ZALCA</name>
<keyword evidence="12" id="KW-0325">Glycoprotein</keyword>
<evidence type="ECO:0000256" key="9">
    <source>
        <dbReference type="ARBA" id="ARBA00023136"/>
    </source>
</evidence>
<comment type="similarity">
    <text evidence="2">Belongs to the G-protein coupled receptor 2 family. Adhesion G-protein coupled receptor (ADGR) subfamily.</text>
</comment>
<feature type="domain" description="G-protein coupled receptors family 2 profile 1" evidence="19">
    <location>
        <begin position="302"/>
        <end position="396"/>
    </location>
</feature>
<proteinExistence type="inferred from homology"/>
<feature type="transmembrane region" description="Helical" evidence="16">
    <location>
        <begin position="747"/>
        <end position="768"/>
    </location>
</feature>
<keyword evidence="11 23" id="KW-0675">Receptor</keyword>
<dbReference type="InterPro" id="IPR058808">
    <property type="entry name" value="GAIN_ADGRA2/3"/>
</dbReference>
<feature type="transmembrane region" description="Helical" evidence="16">
    <location>
        <begin position="862"/>
        <end position="882"/>
    </location>
</feature>
<feature type="compositionally biased region" description="Polar residues" evidence="15">
    <location>
        <begin position="1189"/>
        <end position="1212"/>
    </location>
</feature>
<keyword evidence="22" id="KW-1185">Reference proteome</keyword>
<dbReference type="InterPro" id="IPR036445">
    <property type="entry name" value="GPCR_2_extracell_dom_sf"/>
</dbReference>
<keyword evidence="5 17" id="KW-0732">Signal</keyword>
<dbReference type="InterPro" id="IPR001611">
    <property type="entry name" value="Leu-rich_rpt"/>
</dbReference>
<feature type="transmembrane region" description="Helical" evidence="16">
    <location>
        <begin position="780"/>
        <end position="800"/>
    </location>
</feature>
<dbReference type="Gene3D" id="4.10.1240.10">
    <property type="entry name" value="GPCR, family 2, extracellular hormone receptor domain"/>
    <property type="match status" value="1"/>
</dbReference>
<dbReference type="Pfam" id="PF01825">
    <property type="entry name" value="GPS"/>
    <property type="match status" value="1"/>
</dbReference>
<dbReference type="InterPro" id="IPR007110">
    <property type="entry name" value="Ig-like_dom"/>
</dbReference>
<feature type="signal peptide" evidence="17">
    <location>
        <begin position="1"/>
        <end position="32"/>
    </location>
</feature>
<dbReference type="InterPro" id="IPR051963">
    <property type="entry name" value="Adhesion_GPCR_A"/>
</dbReference>
<evidence type="ECO:0000256" key="12">
    <source>
        <dbReference type="ARBA" id="ARBA00023180"/>
    </source>
</evidence>
<feature type="region of interest" description="Disordered" evidence="15">
    <location>
        <begin position="541"/>
        <end position="562"/>
    </location>
</feature>
<dbReference type="SMART" id="SM00082">
    <property type="entry name" value="LRRCT"/>
    <property type="match status" value="1"/>
</dbReference>
<dbReference type="PROSITE" id="PS50835">
    <property type="entry name" value="IG_LIKE"/>
    <property type="match status" value="1"/>
</dbReference>
<evidence type="ECO:0000256" key="4">
    <source>
        <dbReference type="ARBA" id="ARBA00022692"/>
    </source>
</evidence>
<dbReference type="CDD" id="cd15998">
    <property type="entry name" value="7tmB2_GPR124"/>
    <property type="match status" value="1"/>
</dbReference>
<evidence type="ECO:0000256" key="16">
    <source>
        <dbReference type="SAM" id="Phobius"/>
    </source>
</evidence>
<feature type="transmembrane region" description="Helical" evidence="16">
    <location>
        <begin position="1020"/>
        <end position="1042"/>
    </location>
</feature>
<feature type="domain" description="Ig-like" evidence="21">
    <location>
        <begin position="235"/>
        <end position="319"/>
    </location>
</feature>
<feature type="chain" id="PRO_5026664868" evidence="17">
    <location>
        <begin position="33"/>
        <end position="1307"/>
    </location>
</feature>
<dbReference type="InterPro" id="IPR017983">
    <property type="entry name" value="GPCR_2_secretin-like_CS"/>
</dbReference>
<dbReference type="InterPro" id="IPR036179">
    <property type="entry name" value="Ig-like_dom_sf"/>
</dbReference>
<evidence type="ECO:0000256" key="2">
    <source>
        <dbReference type="ARBA" id="ARBA00007343"/>
    </source>
</evidence>
<dbReference type="InterPro" id="IPR003599">
    <property type="entry name" value="Ig_sub"/>
</dbReference>
<keyword evidence="13" id="KW-0807">Transducer</keyword>
<evidence type="ECO:0000256" key="1">
    <source>
        <dbReference type="ARBA" id="ARBA00004141"/>
    </source>
</evidence>
<keyword evidence="10" id="KW-1015">Disulfide bond</keyword>
<dbReference type="Pfam" id="PF00002">
    <property type="entry name" value="7tm_2"/>
    <property type="match status" value="1"/>
</dbReference>
<dbReference type="Gene3D" id="3.80.10.10">
    <property type="entry name" value="Ribonuclease Inhibitor"/>
    <property type="match status" value="1"/>
</dbReference>
<feature type="compositionally biased region" description="Low complexity" evidence="15">
    <location>
        <begin position="1066"/>
        <end position="1077"/>
    </location>
</feature>
<feature type="region of interest" description="Disordered" evidence="15">
    <location>
        <begin position="1187"/>
        <end position="1283"/>
    </location>
</feature>
<dbReference type="InterPro" id="IPR000832">
    <property type="entry name" value="GPCR_2_secretin-like"/>
</dbReference>
<dbReference type="PROSITE" id="PS50221">
    <property type="entry name" value="GAIN_B"/>
    <property type="match status" value="1"/>
</dbReference>
<dbReference type="PROSITE" id="PS50227">
    <property type="entry name" value="G_PROTEIN_RECEP_F2_3"/>
    <property type="match status" value="1"/>
</dbReference>
<keyword evidence="3" id="KW-0433">Leucine-rich repeat</keyword>
<dbReference type="GO" id="GO:0005886">
    <property type="term" value="C:plasma membrane"/>
    <property type="evidence" value="ECO:0007669"/>
    <property type="project" value="TreeGrafter"/>
</dbReference>
<dbReference type="Proteomes" id="UP000515165">
    <property type="component" value="Chromosome 2"/>
</dbReference>
<dbReference type="GO" id="GO:0002040">
    <property type="term" value="P:sprouting angiogenesis"/>
    <property type="evidence" value="ECO:0007669"/>
    <property type="project" value="TreeGrafter"/>
</dbReference>
<comment type="subcellular location">
    <subcellularLocation>
        <location evidence="1">Membrane</location>
        <topology evidence="1">Multi-pass membrane protein</topology>
    </subcellularLocation>
</comment>
<dbReference type="GO" id="GO:0004930">
    <property type="term" value="F:G protein-coupled receptor activity"/>
    <property type="evidence" value="ECO:0007669"/>
    <property type="project" value="UniProtKB-KW"/>
</dbReference>
<evidence type="ECO:0000313" key="23">
    <source>
        <dbReference type="RefSeq" id="XP_027455386.1"/>
    </source>
</evidence>
<evidence type="ECO:0000256" key="10">
    <source>
        <dbReference type="ARBA" id="ARBA00023157"/>
    </source>
</evidence>
<dbReference type="FunFam" id="3.80.10.10:FF:000885">
    <property type="entry name" value="Adhesion G protein-coupled receptor A2"/>
    <property type="match status" value="1"/>
</dbReference>
<keyword evidence="4 16" id="KW-0812">Transmembrane</keyword>
<dbReference type="PROSITE" id="PS00650">
    <property type="entry name" value="G_PROTEIN_RECEP_F2_2"/>
    <property type="match status" value="1"/>
</dbReference>
<evidence type="ECO:0000256" key="3">
    <source>
        <dbReference type="ARBA" id="ARBA00022614"/>
    </source>
</evidence>
<dbReference type="PROSITE" id="PS50261">
    <property type="entry name" value="G_PROTEIN_RECEP_F2_4"/>
    <property type="match status" value="1"/>
</dbReference>
<evidence type="ECO:0000256" key="15">
    <source>
        <dbReference type="SAM" id="MobiDB-lite"/>
    </source>
</evidence>
<accession>A0A6J2DIC6</accession>
<feature type="domain" description="G-protein coupled receptors family 2 profile 2" evidence="20">
    <location>
        <begin position="744"/>
        <end position="919"/>
    </location>
</feature>
<dbReference type="GO" id="GO:1990909">
    <property type="term" value="C:Wnt signalosome"/>
    <property type="evidence" value="ECO:0007669"/>
    <property type="project" value="TreeGrafter"/>
</dbReference>
<feature type="transmembrane region" description="Helical" evidence="16">
    <location>
        <begin position="994"/>
        <end position="1014"/>
    </location>
</feature>
<dbReference type="InterPro" id="IPR057244">
    <property type="entry name" value="GAIN_B"/>
</dbReference>
<evidence type="ECO:0000256" key="5">
    <source>
        <dbReference type="ARBA" id="ARBA00022729"/>
    </source>
</evidence>
<feature type="transmembrane region" description="Helical" evidence="16">
    <location>
        <begin position="902"/>
        <end position="925"/>
    </location>
</feature>
<dbReference type="FunFam" id="2.60.220.50:FF:000012">
    <property type="entry name" value="Adhesion G protein-coupled receptor A2"/>
    <property type="match status" value="1"/>
</dbReference>
<evidence type="ECO:0000259" key="21">
    <source>
        <dbReference type="PROSITE" id="PS50835"/>
    </source>
</evidence>
<dbReference type="Gene3D" id="2.60.40.10">
    <property type="entry name" value="Immunoglobulins"/>
    <property type="match status" value="1"/>
</dbReference>
<evidence type="ECO:0000259" key="19">
    <source>
        <dbReference type="PROSITE" id="PS50227"/>
    </source>
</evidence>
<keyword evidence="8" id="KW-0297">G-protein coupled receptor</keyword>
<keyword evidence="14" id="KW-0393">Immunoglobulin domain</keyword>
<dbReference type="InterPro" id="IPR000203">
    <property type="entry name" value="GPS"/>
</dbReference>
<dbReference type="InterPro" id="IPR046338">
    <property type="entry name" value="GAIN_dom_sf"/>
</dbReference>
<evidence type="ECO:0000259" key="20">
    <source>
        <dbReference type="PROSITE" id="PS50261"/>
    </source>
</evidence>
<dbReference type="CTD" id="25960"/>
<protein>
    <submittedName>
        <fullName evidence="23">Adhesion G protein-coupled receptor A2 isoform X2</fullName>
    </submittedName>
</protein>
<gene>
    <name evidence="23" type="primary">ADGRA2</name>
</gene>
<feature type="region of interest" description="Disordered" evidence="15">
    <location>
        <begin position="1121"/>
        <end position="1172"/>
    </location>
</feature>
<dbReference type="SUPFAM" id="SSF52058">
    <property type="entry name" value="L domain-like"/>
    <property type="match status" value="1"/>
</dbReference>
<dbReference type="FunFam" id="2.60.40.10:FF:000496">
    <property type="entry name" value="Adhesion G protein-coupled receptor A2"/>
    <property type="match status" value="1"/>
</dbReference>
<dbReference type="SMART" id="SM00409">
    <property type="entry name" value="IG"/>
    <property type="match status" value="1"/>
</dbReference>
<feature type="domain" description="GAIN-B" evidence="18">
    <location>
        <begin position="569"/>
        <end position="734"/>
    </location>
</feature>
<sequence>MGAAGRRMRGAPARLLLPLLPWLLLLAPETRGAPGCPVPIRSCKCSGERPKGLSGGAPNPARRRVVCGGGDLPEPPEPGLLPNGTVTLLLSNNKITGLRNGSFLGLSLLEKLDLRNNVISTVQPGAFLGLGELKRLDLSNNRIGCLTSETFQGLPRLLRLDLGTEYLTCDCRLRWLLSWARNRSLQLSEHTLCAYPSALHAQALGGLQEAQLRCEGALELHTHHLIPSLRQVVFQGDRLPFQCSASYLGNDTRIRWYHNRAPLEGDEQAGILLAESLIHDCTFITSELTLSHIGVWASGEWECSVSTAQGNASKKVEIVVLETSASYCPAERVANNRGDFRWPRTLAGITAYQSCLQYPFTSVPLSGGAPGTRASRRCDRAGRWEPGDYSHCLYTNDITRVLYTFVLMPINASNALTLAHQLRVYTAEAASFSDMMDVVYVAQMIQKFLGYVDQIKELVEVMVDMASNLMLVDEHLLWLAQREDKACSGIVGALERIGGAALSPHAQHISVNSRNVALEAYLIKPHSYVGLTCTAFQRREAGAPGVRPGGPSQNPSPEPEPLADQQLRFRCTTGRPSISLSSFHIKNSVALASIQLPPSLFSSLPAALAPPVPPDCTLQLLVFRNGRLFRSHGNTSRPGAAGPGKRRGVATPVIFAGTSGCGVGNLTEPVAISLRHWAEGAEPMAAWWSQDGPGGPGGWSSEGCQLRSSQPNVSSLHCRHLGNVAVLVELSAFPREAGGSGAGLHPVVYPCTGLLLLCLFSTIITYILNHSSIHVSRKGWHMLLNLCFHMAMTSAVFAGGITLTNYHMICQAVGITLHYSSLSTLLWMGVKARVLHKELTWRAPPPQEGDSAPPAPRPMLRFYLIAGGIPLIICGITAAVSIHNYRDHSPYCWLVWRPSLGAFYIPVALILLITWIYFLCAGLRLRGPLAQSPKGGTSRVSLETGEELRGSTRLRSSGPLLNDSGSLLATGSAGVVTPGPPEDGDGLYSPGVQLGALVTTHFLYLAMWACGALAVSQRWLPRVVCSCLYGAAASALGLFVFTHHCARRRDVRASWRACCPRASASRASPRAEPAAPEDGSPVFGEGAPSLKSSPSGGSSSHAPPLGPCKLTNLQLAQSQVCEAGARGEGEPEPAGSRGGLASRHPNNVHHGRRAHKSRAKGHRTGESGTKNRLKALRGGAAAGAPELLSSESGSLHNSPSDSYPGSSRNSPGLQLEGEPMLTPSEGSDTSAAPPPEAGRPGQRRSVSRDNLKGGGVGAPERDSKRRSYPLNAASLNGAPKGAKYDDLGGAATGACMKTGLWKSETTV</sequence>
<evidence type="ECO:0000256" key="8">
    <source>
        <dbReference type="ARBA" id="ARBA00023040"/>
    </source>
</evidence>
<evidence type="ECO:0000256" key="14">
    <source>
        <dbReference type="ARBA" id="ARBA00023319"/>
    </source>
</evidence>
<organism evidence="22 23">
    <name type="scientific">Zalophus californianus</name>
    <name type="common">California sealion</name>
    <dbReference type="NCBI Taxonomy" id="9704"/>
    <lineage>
        <taxon>Eukaryota</taxon>
        <taxon>Metazoa</taxon>
        <taxon>Chordata</taxon>
        <taxon>Craniata</taxon>
        <taxon>Vertebrata</taxon>
        <taxon>Euteleostomi</taxon>
        <taxon>Mammalia</taxon>
        <taxon>Eutheria</taxon>
        <taxon>Laurasiatheria</taxon>
        <taxon>Carnivora</taxon>
        <taxon>Caniformia</taxon>
        <taxon>Pinnipedia</taxon>
        <taxon>Otariidae</taxon>
        <taxon>Zalophus</taxon>
    </lineage>
</organism>
<dbReference type="InterPro" id="IPR001879">
    <property type="entry name" value="GPCR_2_extracellular_dom"/>
</dbReference>
<dbReference type="InterPro" id="IPR017981">
    <property type="entry name" value="GPCR_2-like_7TM"/>
</dbReference>